<name>A0AAV8SB66_9ROSI</name>
<dbReference type="EMBL" id="JAIWQS010000012">
    <property type="protein sequence ID" value="KAJ8749471.1"/>
    <property type="molecule type" value="Genomic_DNA"/>
</dbReference>
<proteinExistence type="predicted"/>
<accession>A0AAV8SB66</accession>
<evidence type="ECO:0000313" key="1">
    <source>
        <dbReference type="EMBL" id="KAJ8749471.1"/>
    </source>
</evidence>
<reference evidence="1 2" key="1">
    <citation type="submission" date="2021-09" db="EMBL/GenBank/DDBJ databases">
        <title>Genomic insights and catalytic innovation underlie evolution of tropane alkaloids biosynthesis.</title>
        <authorList>
            <person name="Wang Y.-J."/>
            <person name="Tian T."/>
            <person name="Huang J.-P."/>
            <person name="Huang S.-X."/>
        </authorList>
    </citation>
    <scope>NUCLEOTIDE SEQUENCE [LARGE SCALE GENOMIC DNA]</scope>
    <source>
        <strain evidence="1">KIB-2018</strain>
        <tissue evidence="1">Leaf</tissue>
    </source>
</reference>
<organism evidence="1 2">
    <name type="scientific">Erythroxylum novogranatense</name>
    <dbReference type="NCBI Taxonomy" id="1862640"/>
    <lineage>
        <taxon>Eukaryota</taxon>
        <taxon>Viridiplantae</taxon>
        <taxon>Streptophyta</taxon>
        <taxon>Embryophyta</taxon>
        <taxon>Tracheophyta</taxon>
        <taxon>Spermatophyta</taxon>
        <taxon>Magnoliopsida</taxon>
        <taxon>eudicotyledons</taxon>
        <taxon>Gunneridae</taxon>
        <taxon>Pentapetalae</taxon>
        <taxon>rosids</taxon>
        <taxon>fabids</taxon>
        <taxon>Malpighiales</taxon>
        <taxon>Erythroxylaceae</taxon>
        <taxon>Erythroxylum</taxon>
    </lineage>
</organism>
<sequence length="145" mass="16146">MDVFTPTELAHPQRAKHKSTPSLVTLTGGQATTYTRLPLREDFTLPLLDYSPQSSSVEVKLSDSDIEKMENETEVFGVGSDFDEEEEEVDYEILKGGIVNIYKGNGFGEEEGVEIDEGVKEKGVPAVMHCFDSMKIYMKVGDDIF</sequence>
<gene>
    <name evidence="1" type="ORF">K2173_025666</name>
</gene>
<dbReference type="AlphaFoldDB" id="A0AAV8SB66"/>
<comment type="caution">
    <text evidence="1">The sequence shown here is derived from an EMBL/GenBank/DDBJ whole genome shotgun (WGS) entry which is preliminary data.</text>
</comment>
<dbReference type="Proteomes" id="UP001159364">
    <property type="component" value="Linkage Group LG12"/>
</dbReference>
<protein>
    <submittedName>
        <fullName evidence="1">Uncharacterized protein</fullName>
    </submittedName>
</protein>
<evidence type="ECO:0000313" key="2">
    <source>
        <dbReference type="Proteomes" id="UP001159364"/>
    </source>
</evidence>
<keyword evidence="2" id="KW-1185">Reference proteome</keyword>